<sequence>MTVKKLRPSALLPKLTVNKKYIKKVKFIAKKKEAAAAAERGLSSLSRKQGKKKKKVKRAGKGTKKKDVKSSAKKSSLTTVKEKKKKGLVTSAAKKVTKKKKRVISEKEAPSGDEPQQQQLQEEKKKNISQEEIDKTLIQRAIRGEEEHFNGSTSSSAAAAAAGLEFGELLQHPYLPFLEDYAEQKRSELVSADTLLQGAHEYFKDLGKKESAMRRAAAKRLRELKEINRRGGDKDGFRYVVPRNVKEVVRQMSQQQAVDVDTSNLTSTFREEQTNEADERPMHRRRRKNSCYSDFYQFQVSKRWTRNAENFLNKGRAHKSMFGAARQQRSLKKF</sequence>
<dbReference type="EMBL" id="NBCO01000004">
    <property type="protein sequence ID" value="ORC92229.1"/>
    <property type="molecule type" value="Genomic_DNA"/>
</dbReference>
<name>A0A1X0P6M0_9TRYP</name>
<keyword evidence="3" id="KW-1185">Reference proteome</keyword>
<feature type="region of interest" description="Disordered" evidence="1">
    <location>
        <begin position="36"/>
        <end position="133"/>
    </location>
</feature>
<organism evidence="2 3">
    <name type="scientific">Trypanosoma theileri</name>
    <dbReference type="NCBI Taxonomy" id="67003"/>
    <lineage>
        <taxon>Eukaryota</taxon>
        <taxon>Discoba</taxon>
        <taxon>Euglenozoa</taxon>
        <taxon>Kinetoplastea</taxon>
        <taxon>Metakinetoplastina</taxon>
        <taxon>Trypanosomatida</taxon>
        <taxon>Trypanosomatidae</taxon>
        <taxon>Trypanosoma</taxon>
    </lineage>
</organism>
<dbReference type="VEuPathDB" id="TriTrypDB:TM35_000044430"/>
<comment type="caution">
    <text evidence="2">The sequence shown here is derived from an EMBL/GenBank/DDBJ whole genome shotgun (WGS) entry which is preliminary data.</text>
</comment>
<evidence type="ECO:0000313" key="2">
    <source>
        <dbReference type="EMBL" id="ORC92229.1"/>
    </source>
</evidence>
<protein>
    <submittedName>
        <fullName evidence="2">Uncharacterized protein</fullName>
    </submittedName>
</protein>
<dbReference type="OrthoDB" id="272478at2759"/>
<dbReference type="Proteomes" id="UP000192257">
    <property type="component" value="Unassembled WGS sequence"/>
</dbReference>
<dbReference type="AlphaFoldDB" id="A0A1X0P6M0"/>
<evidence type="ECO:0000313" key="3">
    <source>
        <dbReference type="Proteomes" id="UP000192257"/>
    </source>
</evidence>
<proteinExistence type="predicted"/>
<dbReference type="GeneID" id="39982417"/>
<accession>A0A1X0P6M0</accession>
<reference evidence="2 3" key="1">
    <citation type="submission" date="2017-03" db="EMBL/GenBank/DDBJ databases">
        <title>An alternative strategy for trypanosome survival in the mammalian bloodstream revealed through genome and transcriptome analysis of the ubiquitous bovine parasite Trypanosoma (Megatrypanum) theileri.</title>
        <authorList>
            <person name="Kelly S."/>
            <person name="Ivens A."/>
            <person name="Mott A."/>
            <person name="O'Neill E."/>
            <person name="Emms D."/>
            <person name="Macleod O."/>
            <person name="Voorheis P."/>
            <person name="Matthews J."/>
            <person name="Matthews K."/>
            <person name="Carrington M."/>
        </authorList>
    </citation>
    <scope>NUCLEOTIDE SEQUENCE [LARGE SCALE GENOMIC DNA]</scope>
    <source>
        <strain evidence="2">Edinburgh</strain>
    </source>
</reference>
<gene>
    <name evidence="2" type="ORF">TM35_000044430</name>
</gene>
<feature type="compositionally biased region" description="Basic and acidic residues" evidence="1">
    <location>
        <begin position="121"/>
        <end position="133"/>
    </location>
</feature>
<feature type="compositionally biased region" description="Low complexity" evidence="1">
    <location>
        <begin position="36"/>
        <end position="47"/>
    </location>
</feature>
<evidence type="ECO:0000256" key="1">
    <source>
        <dbReference type="SAM" id="MobiDB-lite"/>
    </source>
</evidence>
<feature type="compositionally biased region" description="Basic residues" evidence="1">
    <location>
        <begin position="48"/>
        <end position="67"/>
    </location>
</feature>
<dbReference type="RefSeq" id="XP_028886295.1">
    <property type="nucleotide sequence ID" value="XM_029022637.1"/>
</dbReference>